<gene>
    <name evidence="1" type="ORF">L6164_014496</name>
</gene>
<dbReference type="Proteomes" id="UP000828941">
    <property type="component" value="Chromosome 6"/>
</dbReference>
<evidence type="ECO:0000313" key="2">
    <source>
        <dbReference type="Proteomes" id="UP000828941"/>
    </source>
</evidence>
<dbReference type="EMBL" id="CM039431">
    <property type="protein sequence ID" value="KAI4335899.1"/>
    <property type="molecule type" value="Genomic_DNA"/>
</dbReference>
<keyword evidence="2" id="KW-1185">Reference proteome</keyword>
<accession>A0ACB9NJH4</accession>
<reference evidence="1 2" key="1">
    <citation type="journal article" date="2022" name="DNA Res.">
        <title>Chromosomal-level genome assembly of the orchid tree Bauhinia variegata (Leguminosae; Cercidoideae) supports the allotetraploid origin hypothesis of Bauhinia.</title>
        <authorList>
            <person name="Zhong Y."/>
            <person name="Chen Y."/>
            <person name="Zheng D."/>
            <person name="Pang J."/>
            <person name="Liu Y."/>
            <person name="Luo S."/>
            <person name="Meng S."/>
            <person name="Qian L."/>
            <person name="Wei D."/>
            <person name="Dai S."/>
            <person name="Zhou R."/>
        </authorList>
    </citation>
    <scope>NUCLEOTIDE SEQUENCE [LARGE SCALE GENOMIC DNA]</scope>
    <source>
        <strain evidence="1">BV-YZ2020</strain>
    </source>
</reference>
<proteinExistence type="predicted"/>
<comment type="caution">
    <text evidence="1">The sequence shown here is derived from an EMBL/GenBank/DDBJ whole genome shotgun (WGS) entry which is preliminary data.</text>
</comment>
<organism evidence="1 2">
    <name type="scientific">Bauhinia variegata</name>
    <name type="common">Purple orchid tree</name>
    <name type="synonym">Phanera variegata</name>
    <dbReference type="NCBI Taxonomy" id="167791"/>
    <lineage>
        <taxon>Eukaryota</taxon>
        <taxon>Viridiplantae</taxon>
        <taxon>Streptophyta</taxon>
        <taxon>Embryophyta</taxon>
        <taxon>Tracheophyta</taxon>
        <taxon>Spermatophyta</taxon>
        <taxon>Magnoliopsida</taxon>
        <taxon>eudicotyledons</taxon>
        <taxon>Gunneridae</taxon>
        <taxon>Pentapetalae</taxon>
        <taxon>rosids</taxon>
        <taxon>fabids</taxon>
        <taxon>Fabales</taxon>
        <taxon>Fabaceae</taxon>
        <taxon>Cercidoideae</taxon>
        <taxon>Cercideae</taxon>
        <taxon>Bauhiniinae</taxon>
        <taxon>Bauhinia</taxon>
    </lineage>
</organism>
<name>A0ACB9NJH4_BAUVA</name>
<sequence length="239" mass="25701">MEQTETERSGASKSVTANNAKTHSVLASLLCSPRGIFERMEVTSEKSNANQKSQSMQANEAPMDFLQRLFSGKPEKAKSSTYSEAVDLSLNLSLGGSYGQNGEQKSLTRSSTIAGDITQRTATNGSLGGYSGVRLEKSSSLPAKAESVLMRFGDLQTMRRAETRRRLLLEKQRRAAAKAAEKEKVPGVPPPPTVDAPHQAAAYAAASAYKSPVLNFAMEKTKSADSNHEGVELSSYFCS</sequence>
<protein>
    <submittedName>
        <fullName evidence="1">Uncharacterized protein</fullName>
    </submittedName>
</protein>
<evidence type="ECO:0000313" key="1">
    <source>
        <dbReference type="EMBL" id="KAI4335899.1"/>
    </source>
</evidence>